<dbReference type="EMBL" id="SNRW01016174">
    <property type="protein sequence ID" value="KAA6369638.1"/>
    <property type="molecule type" value="Genomic_DNA"/>
</dbReference>
<sequence>MEIKEEEVPIFDELGTDIDKKIIITQPNQPSRSAILIWVTVLIIIGVLPLLAVLSDDDPQHHGINYGASGPPVTIGLGERGIRKAPKETLALPQ</sequence>
<dbReference type="AlphaFoldDB" id="A0A5J4UG56"/>
<gene>
    <name evidence="2" type="ORF">EZS28_034835</name>
</gene>
<name>A0A5J4UG56_9EUKA</name>
<dbReference type="Proteomes" id="UP000324800">
    <property type="component" value="Unassembled WGS sequence"/>
</dbReference>
<accession>A0A5J4UG56</accession>
<evidence type="ECO:0000256" key="1">
    <source>
        <dbReference type="SAM" id="Phobius"/>
    </source>
</evidence>
<keyword evidence="1" id="KW-0472">Membrane</keyword>
<proteinExistence type="predicted"/>
<comment type="caution">
    <text evidence="2">The sequence shown here is derived from an EMBL/GenBank/DDBJ whole genome shotgun (WGS) entry which is preliminary data.</text>
</comment>
<keyword evidence="1" id="KW-0812">Transmembrane</keyword>
<organism evidence="2 3">
    <name type="scientific">Streblomastix strix</name>
    <dbReference type="NCBI Taxonomy" id="222440"/>
    <lineage>
        <taxon>Eukaryota</taxon>
        <taxon>Metamonada</taxon>
        <taxon>Preaxostyla</taxon>
        <taxon>Oxymonadida</taxon>
        <taxon>Streblomastigidae</taxon>
        <taxon>Streblomastix</taxon>
    </lineage>
</organism>
<evidence type="ECO:0000313" key="3">
    <source>
        <dbReference type="Proteomes" id="UP000324800"/>
    </source>
</evidence>
<reference evidence="2 3" key="1">
    <citation type="submission" date="2019-03" db="EMBL/GenBank/DDBJ databases">
        <title>Single cell metagenomics reveals metabolic interactions within the superorganism composed of flagellate Streblomastix strix and complex community of Bacteroidetes bacteria on its surface.</title>
        <authorList>
            <person name="Treitli S.C."/>
            <person name="Kolisko M."/>
            <person name="Husnik F."/>
            <person name="Keeling P."/>
            <person name="Hampl V."/>
        </authorList>
    </citation>
    <scope>NUCLEOTIDE SEQUENCE [LARGE SCALE GENOMIC DNA]</scope>
    <source>
        <strain evidence="2">ST1C</strain>
    </source>
</reference>
<keyword evidence="1" id="KW-1133">Transmembrane helix</keyword>
<feature type="transmembrane region" description="Helical" evidence="1">
    <location>
        <begin position="35"/>
        <end position="54"/>
    </location>
</feature>
<protein>
    <submittedName>
        <fullName evidence="2">Uncharacterized protein</fullName>
    </submittedName>
</protein>
<evidence type="ECO:0000313" key="2">
    <source>
        <dbReference type="EMBL" id="KAA6369638.1"/>
    </source>
</evidence>